<evidence type="ECO:0000256" key="1">
    <source>
        <dbReference type="ARBA" id="ARBA00023125"/>
    </source>
</evidence>
<dbReference type="SUPFAM" id="SSF46785">
    <property type="entry name" value="Winged helix' DNA-binding domain"/>
    <property type="match status" value="1"/>
</dbReference>
<dbReference type="Pfam" id="PF12802">
    <property type="entry name" value="MarR_2"/>
    <property type="match status" value="1"/>
</dbReference>
<dbReference type="SMART" id="SM00347">
    <property type="entry name" value="HTH_MARR"/>
    <property type="match status" value="1"/>
</dbReference>
<dbReference type="EMBL" id="MBTG01000023">
    <property type="protein sequence ID" value="OPH53460.1"/>
    <property type="molecule type" value="Genomic_DNA"/>
</dbReference>
<feature type="coiled-coil region" evidence="2">
    <location>
        <begin position="112"/>
        <end position="139"/>
    </location>
</feature>
<proteinExistence type="predicted"/>
<evidence type="ECO:0000256" key="2">
    <source>
        <dbReference type="SAM" id="Coils"/>
    </source>
</evidence>
<dbReference type="InterPro" id="IPR000835">
    <property type="entry name" value="HTH_MarR-typ"/>
</dbReference>
<evidence type="ECO:0000313" key="5">
    <source>
        <dbReference type="Proteomes" id="UP000190626"/>
    </source>
</evidence>
<keyword evidence="1" id="KW-0238">DNA-binding</keyword>
<dbReference type="Gene3D" id="1.10.10.10">
    <property type="entry name" value="Winged helix-like DNA-binding domain superfamily/Winged helix DNA-binding domain"/>
    <property type="match status" value="1"/>
</dbReference>
<dbReference type="GO" id="GO:0006950">
    <property type="term" value="P:response to stress"/>
    <property type="evidence" value="ECO:0007669"/>
    <property type="project" value="TreeGrafter"/>
</dbReference>
<comment type="caution">
    <text evidence="4">The sequence shown here is derived from an EMBL/GenBank/DDBJ whole genome shotgun (WGS) entry which is preliminary data.</text>
</comment>
<dbReference type="PROSITE" id="PS50995">
    <property type="entry name" value="HTH_MARR_2"/>
    <property type="match status" value="1"/>
</dbReference>
<evidence type="ECO:0000313" key="4">
    <source>
        <dbReference type="EMBL" id="OPH53460.1"/>
    </source>
</evidence>
<dbReference type="InterPro" id="IPR036388">
    <property type="entry name" value="WH-like_DNA-bd_sf"/>
</dbReference>
<gene>
    <name evidence="4" type="ORF">BC351_06240</name>
</gene>
<name>A0A1V4HFP6_9BACL</name>
<dbReference type="PANTHER" id="PTHR33164">
    <property type="entry name" value="TRANSCRIPTIONAL REGULATOR, MARR FAMILY"/>
    <property type="match status" value="1"/>
</dbReference>
<dbReference type="STRING" id="1469647.BC351_06240"/>
<protein>
    <submittedName>
        <fullName evidence="4">MarR family transcriptional regulator</fullName>
    </submittedName>
</protein>
<evidence type="ECO:0000259" key="3">
    <source>
        <dbReference type="PROSITE" id="PS50995"/>
    </source>
</evidence>
<accession>A0A1V4HFP6</accession>
<feature type="domain" description="HTH marR-type" evidence="3">
    <location>
        <begin position="1"/>
        <end position="138"/>
    </location>
</feature>
<keyword evidence="2" id="KW-0175">Coiled coil</keyword>
<dbReference type="OrthoDB" id="2314798at2"/>
<organism evidence="4 5">
    <name type="scientific">Paenibacillus ferrarius</name>
    <dbReference type="NCBI Taxonomy" id="1469647"/>
    <lineage>
        <taxon>Bacteria</taxon>
        <taxon>Bacillati</taxon>
        <taxon>Bacillota</taxon>
        <taxon>Bacilli</taxon>
        <taxon>Bacillales</taxon>
        <taxon>Paenibacillaceae</taxon>
        <taxon>Paenibacillus</taxon>
    </lineage>
</organism>
<dbReference type="InterPro" id="IPR036390">
    <property type="entry name" value="WH_DNA-bd_sf"/>
</dbReference>
<dbReference type="PANTHER" id="PTHR33164:SF43">
    <property type="entry name" value="HTH-TYPE TRANSCRIPTIONAL REPRESSOR YETL"/>
    <property type="match status" value="1"/>
</dbReference>
<reference evidence="5" key="1">
    <citation type="submission" date="2016-07" db="EMBL/GenBank/DDBJ databases">
        <authorList>
            <person name="Florea S."/>
            <person name="Webb J.S."/>
            <person name="Jaromczyk J."/>
            <person name="Schardl C.L."/>
        </authorList>
    </citation>
    <scope>NUCLEOTIDE SEQUENCE [LARGE SCALE GENOMIC DNA]</scope>
    <source>
        <strain evidence="5">CY1</strain>
    </source>
</reference>
<dbReference type="Proteomes" id="UP000190626">
    <property type="component" value="Unassembled WGS sequence"/>
</dbReference>
<keyword evidence="5" id="KW-1185">Reference proteome</keyword>
<dbReference type="AlphaFoldDB" id="A0A1V4HFP6"/>
<dbReference type="InterPro" id="IPR039422">
    <property type="entry name" value="MarR/SlyA-like"/>
</dbReference>
<dbReference type="GO" id="GO:0003677">
    <property type="term" value="F:DNA binding"/>
    <property type="evidence" value="ECO:0007669"/>
    <property type="project" value="UniProtKB-KW"/>
</dbReference>
<sequence>MDNKAFFHKLVLFTSGVLQVKHDFTKDIKPDTITPVQYGILEYLAVSQPATLSQISDCQHMSMPNTSRELKKLTEKKLCEKTIDPSDQRKHYIRLSPEGQAMMNNAFQIVEARFLERVQAATEEEREAIERALEVLHSKVFY</sequence>
<dbReference type="RefSeq" id="WP_079415597.1">
    <property type="nucleotide sequence ID" value="NZ_MBTG01000023.1"/>
</dbReference>
<dbReference type="GO" id="GO:0003700">
    <property type="term" value="F:DNA-binding transcription factor activity"/>
    <property type="evidence" value="ECO:0007669"/>
    <property type="project" value="InterPro"/>
</dbReference>